<feature type="compositionally biased region" description="Basic and acidic residues" evidence="1">
    <location>
        <begin position="40"/>
        <end position="51"/>
    </location>
</feature>
<sequence>MNTSASFEVSFDEERKVAAHHLRSPLNSSQQSRSFVESDLSSRLEGADKRRNNVLTETKLRNEQHVQNAKAVCVKGKEKLLNRSTEILGSLEVDLATKESRRQQHLEQKKSCAKQQAIKVEQASEIRAQSEALLRRNLLKQIEQDMSDKENRRRSFIETIKQKSQKTVSVYVKDELF</sequence>
<evidence type="ECO:0000313" key="2">
    <source>
        <dbReference type="EMBL" id="KAA0191772.1"/>
    </source>
</evidence>
<feature type="region of interest" description="Disordered" evidence="1">
    <location>
        <begin position="21"/>
        <end position="51"/>
    </location>
</feature>
<dbReference type="EMBL" id="LUCM01006129">
    <property type="protein sequence ID" value="KAA0191772.1"/>
    <property type="molecule type" value="Genomic_DNA"/>
</dbReference>
<proteinExistence type="predicted"/>
<keyword evidence="3" id="KW-1185">Reference proteome</keyword>
<evidence type="ECO:0000256" key="1">
    <source>
        <dbReference type="SAM" id="MobiDB-lite"/>
    </source>
</evidence>
<protein>
    <submittedName>
        <fullName evidence="2">Uncharacterized protein</fullName>
    </submittedName>
</protein>
<comment type="caution">
    <text evidence="2">The sequence shown here is derived from an EMBL/GenBank/DDBJ whole genome shotgun (WGS) entry which is preliminary data.</text>
</comment>
<feature type="compositionally biased region" description="Polar residues" evidence="1">
    <location>
        <begin position="25"/>
        <end position="39"/>
    </location>
</feature>
<accession>A0A8E0RV90</accession>
<gene>
    <name evidence="2" type="ORF">FBUS_09795</name>
</gene>
<dbReference type="OrthoDB" id="6266073at2759"/>
<dbReference type="AlphaFoldDB" id="A0A8E0RV90"/>
<evidence type="ECO:0000313" key="3">
    <source>
        <dbReference type="Proteomes" id="UP000728185"/>
    </source>
</evidence>
<reference evidence="2" key="1">
    <citation type="submission" date="2019-05" db="EMBL/GenBank/DDBJ databases">
        <title>Annotation for the trematode Fasciolopsis buski.</title>
        <authorList>
            <person name="Choi Y.-J."/>
        </authorList>
    </citation>
    <scope>NUCLEOTIDE SEQUENCE</scope>
    <source>
        <strain evidence="2">HT</strain>
        <tissue evidence="2">Whole worm</tissue>
    </source>
</reference>
<dbReference type="Proteomes" id="UP000728185">
    <property type="component" value="Unassembled WGS sequence"/>
</dbReference>
<organism evidence="2 3">
    <name type="scientific">Fasciolopsis buskii</name>
    <dbReference type="NCBI Taxonomy" id="27845"/>
    <lineage>
        <taxon>Eukaryota</taxon>
        <taxon>Metazoa</taxon>
        <taxon>Spiralia</taxon>
        <taxon>Lophotrochozoa</taxon>
        <taxon>Platyhelminthes</taxon>
        <taxon>Trematoda</taxon>
        <taxon>Digenea</taxon>
        <taxon>Plagiorchiida</taxon>
        <taxon>Echinostomata</taxon>
        <taxon>Echinostomatoidea</taxon>
        <taxon>Fasciolidae</taxon>
        <taxon>Fasciolopsis</taxon>
    </lineage>
</organism>
<name>A0A8E0RV90_9TREM</name>